<dbReference type="AlphaFoldDB" id="A0AAV5FSY4"/>
<comment type="caution">
    <text evidence="2">The sequence shown here is derived from an EMBL/GenBank/DDBJ whole genome shotgun (WGS) entry which is preliminary data.</text>
</comment>
<gene>
    <name evidence="2" type="primary">gb26913</name>
    <name evidence="2" type="ORF">PR202_gb26913</name>
</gene>
<feature type="compositionally biased region" description="Basic residues" evidence="1">
    <location>
        <begin position="18"/>
        <end position="30"/>
    </location>
</feature>
<organism evidence="2 3">
    <name type="scientific">Eleusine coracana subsp. coracana</name>
    <dbReference type="NCBI Taxonomy" id="191504"/>
    <lineage>
        <taxon>Eukaryota</taxon>
        <taxon>Viridiplantae</taxon>
        <taxon>Streptophyta</taxon>
        <taxon>Embryophyta</taxon>
        <taxon>Tracheophyta</taxon>
        <taxon>Spermatophyta</taxon>
        <taxon>Magnoliopsida</taxon>
        <taxon>Liliopsida</taxon>
        <taxon>Poales</taxon>
        <taxon>Poaceae</taxon>
        <taxon>PACMAD clade</taxon>
        <taxon>Chloridoideae</taxon>
        <taxon>Cynodonteae</taxon>
        <taxon>Eleusininae</taxon>
        <taxon>Eleusine</taxon>
    </lineage>
</organism>
<evidence type="ECO:0000256" key="1">
    <source>
        <dbReference type="SAM" id="MobiDB-lite"/>
    </source>
</evidence>
<sequence>MGNRGAGHFHPQHQLQHERHHAGLRRPPRRPRARLRLLRLHRPRWLQLWYHARHGQRPGDAVRAGVRREEVPHDGRVHAAFMDHPLHLHATAAPPLLRRGGRAAADGAATGGGGHGGARGHLVHPSPLLLRLPLPAAAVPAVPAEELGRRHHLCRRALLPRRHHLALLLVASARARQRRAGPQHLVVVDDAHAFRLRHLRRMPGHVAWFLCRGVRRHLGVCQVVLRLWCYVVLGALVLQNTNSSDWKPQRHGCCRRRTHDLRACGQRARRWQREWRKVCSDRVVDDLAVDRDLFLRVDHILPRQDCTRLHHQRCSAERL</sequence>
<evidence type="ECO:0000313" key="2">
    <source>
        <dbReference type="EMBL" id="GJN37913.1"/>
    </source>
</evidence>
<protein>
    <submittedName>
        <fullName evidence="2">Uncharacterized protein</fullName>
    </submittedName>
</protein>
<reference evidence="2" key="2">
    <citation type="submission" date="2021-12" db="EMBL/GenBank/DDBJ databases">
        <title>Resequencing data analysis of finger millet.</title>
        <authorList>
            <person name="Hatakeyama M."/>
            <person name="Aluri S."/>
            <person name="Balachadran M.T."/>
            <person name="Sivarajan S.R."/>
            <person name="Poveda L."/>
            <person name="Shimizu-Inatsugi R."/>
            <person name="Schlapbach R."/>
            <person name="Sreeman S.M."/>
            <person name="Shimizu K.K."/>
        </authorList>
    </citation>
    <scope>NUCLEOTIDE SEQUENCE</scope>
</reference>
<dbReference type="Proteomes" id="UP001054889">
    <property type="component" value="Unassembled WGS sequence"/>
</dbReference>
<proteinExistence type="predicted"/>
<accession>A0AAV5FSY4</accession>
<feature type="region of interest" description="Disordered" evidence="1">
    <location>
        <begin position="1"/>
        <end position="30"/>
    </location>
</feature>
<dbReference type="EMBL" id="BQKI01000095">
    <property type="protein sequence ID" value="GJN37913.1"/>
    <property type="molecule type" value="Genomic_DNA"/>
</dbReference>
<keyword evidence="3" id="KW-1185">Reference proteome</keyword>
<name>A0AAV5FSY4_ELECO</name>
<reference evidence="2" key="1">
    <citation type="journal article" date="2018" name="DNA Res.">
        <title>Multiple hybrid de novo genome assembly of finger millet, an orphan allotetraploid crop.</title>
        <authorList>
            <person name="Hatakeyama M."/>
            <person name="Aluri S."/>
            <person name="Balachadran M.T."/>
            <person name="Sivarajan S.R."/>
            <person name="Patrignani A."/>
            <person name="Gruter S."/>
            <person name="Poveda L."/>
            <person name="Shimizu-Inatsugi R."/>
            <person name="Baeten J."/>
            <person name="Francoijs K.J."/>
            <person name="Nataraja K.N."/>
            <person name="Reddy Y.A.N."/>
            <person name="Phadnis S."/>
            <person name="Ravikumar R.L."/>
            <person name="Schlapbach R."/>
            <person name="Sreeman S.M."/>
            <person name="Shimizu K.K."/>
        </authorList>
    </citation>
    <scope>NUCLEOTIDE SEQUENCE</scope>
</reference>
<evidence type="ECO:0000313" key="3">
    <source>
        <dbReference type="Proteomes" id="UP001054889"/>
    </source>
</evidence>